<keyword evidence="1" id="KW-0812">Transmembrane</keyword>
<reference evidence="2 3" key="1">
    <citation type="submission" date="2016-09" db="EMBL/GenBank/DDBJ databases">
        <authorList>
            <person name="Capua I."/>
            <person name="De Benedictis P."/>
            <person name="Joannis T."/>
            <person name="Lombin L.H."/>
            <person name="Cattoli G."/>
        </authorList>
    </citation>
    <scope>NUCLEOTIDE SEQUENCE [LARGE SCALE GENOMIC DNA]</scope>
    <source>
        <strain evidence="2 3">GluBS11</strain>
    </source>
</reference>
<feature type="transmembrane region" description="Helical" evidence="1">
    <location>
        <begin position="38"/>
        <end position="59"/>
    </location>
</feature>
<dbReference type="STRING" id="1619234.SAMN05421730_101015"/>
<organism evidence="2 3">
    <name type="scientific">Anaerobium acetethylicum</name>
    <dbReference type="NCBI Taxonomy" id="1619234"/>
    <lineage>
        <taxon>Bacteria</taxon>
        <taxon>Bacillati</taxon>
        <taxon>Bacillota</taxon>
        <taxon>Clostridia</taxon>
        <taxon>Lachnospirales</taxon>
        <taxon>Lachnospiraceae</taxon>
        <taxon>Anaerobium</taxon>
    </lineage>
</organism>
<sequence>MKKNLLGDLLWAALLLIWVLILVVPATRDAFMGFSTEHAYAGGFIKFFILASMGDMLGARVLNGEWRIPKGFFWKAVVWGILGMMITLVFTVFMAGAAGAQAGGKLPWEGSQIAVAFFGSLIMNTTFGPMMYVYHKFGDMLVDMLIEKKEGTLQGKITIEAMVKRVDWQTLVGFSWVKSCLLIWTPCHTIVFLMAAEYRVLASAFLSILLGLLVASTKKASQNKLQTAA</sequence>
<dbReference type="Proteomes" id="UP000199315">
    <property type="component" value="Unassembled WGS sequence"/>
</dbReference>
<keyword evidence="1" id="KW-0472">Membrane</keyword>
<evidence type="ECO:0000313" key="3">
    <source>
        <dbReference type="Proteomes" id="UP000199315"/>
    </source>
</evidence>
<name>A0A1D3TTM7_9FIRM</name>
<feature type="transmembrane region" description="Helical" evidence="1">
    <location>
        <begin position="171"/>
        <end position="194"/>
    </location>
</feature>
<keyword evidence="3" id="KW-1185">Reference proteome</keyword>
<proteinExistence type="predicted"/>
<dbReference type="EMBL" id="FMKA01000010">
    <property type="protein sequence ID" value="SCP97348.1"/>
    <property type="molecule type" value="Genomic_DNA"/>
</dbReference>
<dbReference type="RefSeq" id="WP_091233359.1">
    <property type="nucleotide sequence ID" value="NZ_FMKA01000010.1"/>
</dbReference>
<feature type="transmembrane region" description="Helical" evidence="1">
    <location>
        <begin position="113"/>
        <end position="134"/>
    </location>
</feature>
<feature type="transmembrane region" description="Helical" evidence="1">
    <location>
        <begin position="71"/>
        <end position="93"/>
    </location>
</feature>
<feature type="transmembrane region" description="Helical" evidence="1">
    <location>
        <begin position="200"/>
        <end position="217"/>
    </location>
</feature>
<evidence type="ECO:0000256" key="1">
    <source>
        <dbReference type="SAM" id="Phobius"/>
    </source>
</evidence>
<accession>A0A1D3TTM7</accession>
<dbReference type="OrthoDB" id="1115879at2"/>
<protein>
    <recommendedName>
        <fullName evidence="4">Mpv17 / PMP22 family protein</fullName>
    </recommendedName>
</protein>
<gene>
    <name evidence="2" type="ORF">SAMN05421730_101015</name>
</gene>
<dbReference type="AlphaFoldDB" id="A0A1D3TTM7"/>
<evidence type="ECO:0000313" key="2">
    <source>
        <dbReference type="EMBL" id="SCP97348.1"/>
    </source>
</evidence>
<keyword evidence="1" id="KW-1133">Transmembrane helix</keyword>
<evidence type="ECO:0008006" key="4">
    <source>
        <dbReference type="Google" id="ProtNLM"/>
    </source>
</evidence>